<protein>
    <recommendedName>
        <fullName evidence="2">Enoyl reductase (ER) domain-containing protein</fullName>
    </recommendedName>
</protein>
<dbReference type="EMBL" id="HBFX01056357">
    <property type="protein sequence ID" value="CAD8982891.1"/>
    <property type="molecule type" value="Transcribed_RNA"/>
</dbReference>
<dbReference type="SMART" id="SM00829">
    <property type="entry name" value="PKS_ER"/>
    <property type="match status" value="1"/>
</dbReference>
<dbReference type="SUPFAM" id="SSF50129">
    <property type="entry name" value="GroES-like"/>
    <property type="match status" value="1"/>
</dbReference>
<sequence>MATSARKIVCEALSTNFRECTKIVTQSFAATPQPGHTYIRNVFCGINASDINFTAGIYQPGVQPPFDTGFEAIGRVAALGPGVDKFKVGDAVAYTTYGAFAEQAQVDARALVPLPRLMPEALTLPVSGLTASIALEKVGEVKKGETVLVTAAAGATGSYAVQIAKGMGAHVIGTASSKEKCDMLKGLGCDRAVNYKEEDLFSVLRAEFPKGVDVVYESVGGPLFDAAVNNLAVKGRLVVIGFMSGYQDGTGWTGGGKPQKPLPPKLLSKSASVRGFFLNNYPEEWKPHMRRLAASLADGTLKGVVDPTPFEGLEGVADAIDYMYQGKNVGKVVVRIQADDAKSRL</sequence>
<dbReference type="Gene3D" id="3.90.180.10">
    <property type="entry name" value="Medium-chain alcohol dehydrogenases, catalytic domain"/>
    <property type="match status" value="1"/>
</dbReference>
<gene>
    <name evidence="3" type="ORF">HAND00432_LOCUS33901</name>
</gene>
<accession>A0A7S1HIL5</accession>
<name>A0A7S1HIL5_HEMAN</name>
<feature type="domain" description="Enoyl reductase (ER)" evidence="2">
    <location>
        <begin position="12"/>
        <end position="334"/>
    </location>
</feature>
<dbReference type="InterPro" id="IPR013154">
    <property type="entry name" value="ADH-like_N"/>
</dbReference>
<dbReference type="Gene3D" id="3.40.50.720">
    <property type="entry name" value="NAD(P)-binding Rossmann-like Domain"/>
    <property type="match status" value="1"/>
</dbReference>
<dbReference type="CDD" id="cd08250">
    <property type="entry name" value="Mgc45594_like"/>
    <property type="match status" value="1"/>
</dbReference>
<dbReference type="SUPFAM" id="SSF51735">
    <property type="entry name" value="NAD(P)-binding Rossmann-fold domains"/>
    <property type="match status" value="1"/>
</dbReference>
<dbReference type="InterPro" id="IPR020843">
    <property type="entry name" value="ER"/>
</dbReference>
<dbReference type="InterPro" id="IPR036291">
    <property type="entry name" value="NAD(P)-bd_dom_sf"/>
</dbReference>
<evidence type="ECO:0000259" key="2">
    <source>
        <dbReference type="SMART" id="SM00829"/>
    </source>
</evidence>
<evidence type="ECO:0000313" key="3">
    <source>
        <dbReference type="EMBL" id="CAD8982891.1"/>
    </source>
</evidence>
<keyword evidence="1" id="KW-0560">Oxidoreductase</keyword>
<evidence type="ECO:0000256" key="1">
    <source>
        <dbReference type="ARBA" id="ARBA00023002"/>
    </source>
</evidence>
<dbReference type="InterPro" id="IPR011032">
    <property type="entry name" value="GroES-like_sf"/>
</dbReference>
<dbReference type="PANTHER" id="PTHR43677">
    <property type="entry name" value="SHORT-CHAIN DEHYDROGENASE/REDUCTASE"/>
    <property type="match status" value="1"/>
</dbReference>
<dbReference type="Pfam" id="PF08240">
    <property type="entry name" value="ADH_N"/>
    <property type="match status" value="1"/>
</dbReference>
<organism evidence="3">
    <name type="scientific">Hemiselmis andersenii</name>
    <name type="common">Cryptophyte alga</name>
    <dbReference type="NCBI Taxonomy" id="464988"/>
    <lineage>
        <taxon>Eukaryota</taxon>
        <taxon>Cryptophyceae</taxon>
        <taxon>Cryptomonadales</taxon>
        <taxon>Hemiselmidaceae</taxon>
        <taxon>Hemiselmis</taxon>
    </lineage>
</organism>
<dbReference type="InterPro" id="IPR051397">
    <property type="entry name" value="Zn-ADH-like_protein"/>
</dbReference>
<dbReference type="InterPro" id="IPR013149">
    <property type="entry name" value="ADH-like_C"/>
</dbReference>
<dbReference type="GO" id="GO:0016491">
    <property type="term" value="F:oxidoreductase activity"/>
    <property type="evidence" value="ECO:0007669"/>
    <property type="project" value="UniProtKB-KW"/>
</dbReference>
<dbReference type="GO" id="GO:0005739">
    <property type="term" value="C:mitochondrion"/>
    <property type="evidence" value="ECO:0007669"/>
    <property type="project" value="TreeGrafter"/>
</dbReference>
<proteinExistence type="predicted"/>
<dbReference type="FunFam" id="3.40.50.720:FF:000121">
    <property type="entry name" value="Prostaglandin reductase 2"/>
    <property type="match status" value="1"/>
</dbReference>
<dbReference type="PANTHER" id="PTHR43677:SF3">
    <property type="entry name" value="PROSTAGLANDIN REDUCTASE 3"/>
    <property type="match status" value="1"/>
</dbReference>
<dbReference type="Pfam" id="PF00107">
    <property type="entry name" value="ADH_zinc_N"/>
    <property type="match status" value="1"/>
</dbReference>
<reference evidence="3" key="1">
    <citation type="submission" date="2021-01" db="EMBL/GenBank/DDBJ databases">
        <authorList>
            <person name="Corre E."/>
            <person name="Pelletier E."/>
            <person name="Niang G."/>
            <person name="Scheremetjew M."/>
            <person name="Finn R."/>
            <person name="Kale V."/>
            <person name="Holt S."/>
            <person name="Cochrane G."/>
            <person name="Meng A."/>
            <person name="Brown T."/>
            <person name="Cohen L."/>
        </authorList>
    </citation>
    <scope>NUCLEOTIDE SEQUENCE</scope>
    <source>
        <strain evidence="3">CCMP644</strain>
    </source>
</reference>
<dbReference type="AlphaFoldDB" id="A0A7S1HIL5"/>